<proteinExistence type="predicted"/>
<dbReference type="AlphaFoldDB" id="A0A2X3EMF9"/>
<gene>
    <name evidence="1" type="ORF">NCTC13465_02494</name>
</gene>
<dbReference type="Proteomes" id="UP000251721">
    <property type="component" value="Unassembled WGS sequence"/>
</dbReference>
<protein>
    <submittedName>
        <fullName evidence="1">Uncharacterized protein</fullName>
    </submittedName>
</protein>
<organism evidence="1 2">
    <name type="scientific">Klebsiella pneumoniae</name>
    <dbReference type="NCBI Taxonomy" id="573"/>
    <lineage>
        <taxon>Bacteria</taxon>
        <taxon>Pseudomonadati</taxon>
        <taxon>Pseudomonadota</taxon>
        <taxon>Gammaproteobacteria</taxon>
        <taxon>Enterobacterales</taxon>
        <taxon>Enterobacteriaceae</taxon>
        <taxon>Klebsiella/Raoultella group</taxon>
        <taxon>Klebsiella</taxon>
        <taxon>Klebsiella pneumoniae complex</taxon>
    </lineage>
</organism>
<evidence type="ECO:0000313" key="2">
    <source>
        <dbReference type="Proteomes" id="UP000251721"/>
    </source>
</evidence>
<sequence length="42" mass="4432">MCALLSHEVLDPGRLTLVVEATWRPAAPRWMPGPPLPGGPAA</sequence>
<accession>A0A2X3EMF9</accession>
<evidence type="ECO:0000313" key="1">
    <source>
        <dbReference type="EMBL" id="SQC43998.1"/>
    </source>
</evidence>
<name>A0A2X3EMF9_KLEPN</name>
<dbReference type="EMBL" id="UAWQ01000016">
    <property type="protein sequence ID" value="SQC43998.1"/>
    <property type="molecule type" value="Genomic_DNA"/>
</dbReference>
<reference evidence="1 2" key="1">
    <citation type="submission" date="2018-06" db="EMBL/GenBank/DDBJ databases">
        <authorList>
            <consortium name="Pathogen Informatics"/>
            <person name="Doyle S."/>
        </authorList>
    </citation>
    <scope>NUCLEOTIDE SEQUENCE [LARGE SCALE GENOMIC DNA]</scope>
    <source>
        <strain evidence="1 2">NCTC13465</strain>
    </source>
</reference>